<name>A0ABU2SAU7_9ACTN</name>
<dbReference type="PANTHER" id="PTHR24421">
    <property type="entry name" value="NITRATE/NITRITE SENSOR PROTEIN NARX-RELATED"/>
    <property type="match status" value="1"/>
</dbReference>
<dbReference type="InterPro" id="IPR003594">
    <property type="entry name" value="HATPase_dom"/>
</dbReference>
<evidence type="ECO:0000259" key="4">
    <source>
        <dbReference type="SMART" id="SM00065"/>
    </source>
</evidence>
<dbReference type="PANTHER" id="PTHR24421:SF56">
    <property type="entry name" value="OXYGEN SENSOR HISTIDINE KINASE RESPONSE REGULATOR DOST"/>
    <property type="match status" value="1"/>
</dbReference>
<dbReference type="InterPro" id="IPR003018">
    <property type="entry name" value="GAF"/>
</dbReference>
<evidence type="ECO:0000256" key="2">
    <source>
        <dbReference type="ARBA" id="ARBA00022777"/>
    </source>
</evidence>
<dbReference type="Gene3D" id="1.20.5.1930">
    <property type="match status" value="1"/>
</dbReference>
<dbReference type="Gene3D" id="3.30.565.10">
    <property type="entry name" value="Histidine kinase-like ATPase, C-terminal domain"/>
    <property type="match status" value="1"/>
</dbReference>
<reference evidence="7" key="1">
    <citation type="submission" date="2023-07" db="EMBL/GenBank/DDBJ databases">
        <title>30 novel species of actinomycetes from the DSMZ collection.</title>
        <authorList>
            <person name="Nouioui I."/>
        </authorList>
    </citation>
    <scope>NUCLEOTIDE SEQUENCE [LARGE SCALE GENOMIC DNA]</scope>
    <source>
        <strain evidence="7">DSM 41886</strain>
    </source>
</reference>
<dbReference type="SUPFAM" id="SSF55781">
    <property type="entry name" value="GAF domain-like"/>
    <property type="match status" value="2"/>
</dbReference>
<dbReference type="InterPro" id="IPR029016">
    <property type="entry name" value="GAF-like_dom_sf"/>
</dbReference>
<keyword evidence="3" id="KW-0902">Two-component regulatory system</keyword>
<feature type="domain" description="GAF" evidence="4">
    <location>
        <begin position="19"/>
        <end position="140"/>
    </location>
</feature>
<proteinExistence type="predicted"/>
<dbReference type="CDD" id="cd16917">
    <property type="entry name" value="HATPase_UhpB-NarQ-NarX-like"/>
    <property type="match status" value="1"/>
</dbReference>
<dbReference type="SMART" id="SM00065">
    <property type="entry name" value="GAF"/>
    <property type="match status" value="2"/>
</dbReference>
<sequence length="524" mass="53985">MEEMPRLLQAMEAIGGEIEPGALLDRIVTTAAELAGTRYAALAVLGEDGDTIGRFVTHGTDHPADAERLARTLLDGGRPRPDAPGTLCVPVLVHGARFGALLLAGKADGVFTPADRQLLHILAGEAGIAIGNARLHEAVRQQARWMDGSFELSTALLSADDDNALAVVAEQARRLAGAAAAAVLEPDQDGGLEVVAAATDGAGRLIGTTVPADSPAVRQVLAGEPVFVDDPADAADTADAAGPVAGLVPHPGPGMLLPLAGDGTALGALALARAAGATPYSVAERVLATQFAQQAAVAVVLARARRDRELLAVLADRDRIARDLHDLVIQRIFAVGMSLESARRASPSQDLHDRIDTATGELDAIIQEIRTAIFALRQQPDEAPAGLRARVLRETGAAARTLGFTPSATFTGPVDSVVGEAIARNLVAALREGLSNAARHARASRVEVTVDATAHLPDGRDAVRLTVADDGVGLPPDGSRHSGLANLAHRAAALGGWSGTGPGLGGNGTELVWQAPRPRVTFRA</sequence>
<keyword evidence="1" id="KW-0808">Transferase</keyword>
<evidence type="ECO:0000313" key="6">
    <source>
        <dbReference type="EMBL" id="MDT0445923.1"/>
    </source>
</evidence>
<dbReference type="Pfam" id="PF01590">
    <property type="entry name" value="GAF"/>
    <property type="match status" value="1"/>
</dbReference>
<evidence type="ECO:0000256" key="3">
    <source>
        <dbReference type="ARBA" id="ARBA00023012"/>
    </source>
</evidence>
<feature type="domain" description="GAF" evidence="4">
    <location>
        <begin position="160"/>
        <end position="309"/>
    </location>
</feature>
<keyword evidence="7" id="KW-1185">Reference proteome</keyword>
<evidence type="ECO:0000256" key="1">
    <source>
        <dbReference type="ARBA" id="ARBA00022679"/>
    </source>
</evidence>
<dbReference type="Pfam" id="PF07730">
    <property type="entry name" value="HisKA_3"/>
    <property type="match status" value="1"/>
</dbReference>
<dbReference type="Gene3D" id="3.30.450.40">
    <property type="match status" value="2"/>
</dbReference>
<dbReference type="Pfam" id="PF02518">
    <property type="entry name" value="HATPase_c"/>
    <property type="match status" value="1"/>
</dbReference>
<dbReference type="RefSeq" id="WP_311620103.1">
    <property type="nucleotide sequence ID" value="NZ_JAVREV010000016.1"/>
</dbReference>
<evidence type="ECO:0000259" key="5">
    <source>
        <dbReference type="SMART" id="SM00387"/>
    </source>
</evidence>
<evidence type="ECO:0000313" key="7">
    <source>
        <dbReference type="Proteomes" id="UP001183615"/>
    </source>
</evidence>
<keyword evidence="2" id="KW-0418">Kinase</keyword>
<dbReference type="EMBL" id="JAVREV010000016">
    <property type="protein sequence ID" value="MDT0445923.1"/>
    <property type="molecule type" value="Genomic_DNA"/>
</dbReference>
<accession>A0ABU2SAU7</accession>
<dbReference type="InterPro" id="IPR011712">
    <property type="entry name" value="Sig_transdc_His_kin_sub3_dim/P"/>
</dbReference>
<organism evidence="6 7">
    <name type="scientific">Streptomyces johnsoniae</name>
    <dbReference type="NCBI Taxonomy" id="3075532"/>
    <lineage>
        <taxon>Bacteria</taxon>
        <taxon>Bacillati</taxon>
        <taxon>Actinomycetota</taxon>
        <taxon>Actinomycetes</taxon>
        <taxon>Kitasatosporales</taxon>
        <taxon>Streptomycetaceae</taxon>
        <taxon>Streptomyces</taxon>
    </lineage>
</organism>
<comment type="caution">
    <text evidence="6">The sequence shown here is derived from an EMBL/GenBank/DDBJ whole genome shotgun (WGS) entry which is preliminary data.</text>
</comment>
<dbReference type="SUPFAM" id="SSF55874">
    <property type="entry name" value="ATPase domain of HSP90 chaperone/DNA topoisomerase II/histidine kinase"/>
    <property type="match status" value="1"/>
</dbReference>
<dbReference type="Pfam" id="PF13185">
    <property type="entry name" value="GAF_2"/>
    <property type="match status" value="1"/>
</dbReference>
<protein>
    <submittedName>
        <fullName evidence="6">GAF domain-containing protein</fullName>
    </submittedName>
</protein>
<dbReference type="InterPro" id="IPR036890">
    <property type="entry name" value="HATPase_C_sf"/>
</dbReference>
<dbReference type="Proteomes" id="UP001183615">
    <property type="component" value="Unassembled WGS sequence"/>
</dbReference>
<dbReference type="SMART" id="SM00387">
    <property type="entry name" value="HATPase_c"/>
    <property type="match status" value="1"/>
</dbReference>
<feature type="domain" description="Histidine kinase/HSP90-like ATPase" evidence="5">
    <location>
        <begin position="421"/>
        <end position="519"/>
    </location>
</feature>
<dbReference type="InterPro" id="IPR050482">
    <property type="entry name" value="Sensor_HK_TwoCompSys"/>
</dbReference>
<gene>
    <name evidence="6" type="ORF">RM779_25495</name>
</gene>